<dbReference type="Proteomes" id="UP000594262">
    <property type="component" value="Unplaced"/>
</dbReference>
<evidence type="ECO:0000313" key="4">
    <source>
        <dbReference type="Proteomes" id="UP000594262"/>
    </source>
</evidence>
<dbReference type="OrthoDB" id="6022483at2759"/>
<name>A0A7M5XGW8_9CNID</name>
<feature type="compositionally biased region" description="Basic residues" evidence="1">
    <location>
        <begin position="177"/>
        <end position="186"/>
    </location>
</feature>
<organism evidence="3 4">
    <name type="scientific">Clytia hemisphaerica</name>
    <dbReference type="NCBI Taxonomy" id="252671"/>
    <lineage>
        <taxon>Eukaryota</taxon>
        <taxon>Metazoa</taxon>
        <taxon>Cnidaria</taxon>
        <taxon>Hydrozoa</taxon>
        <taxon>Hydroidolina</taxon>
        <taxon>Leptothecata</taxon>
        <taxon>Obeliida</taxon>
        <taxon>Clytiidae</taxon>
        <taxon>Clytia</taxon>
    </lineage>
</organism>
<keyword evidence="2" id="KW-0732">Signal</keyword>
<dbReference type="GeneID" id="136799390"/>
<feature type="chain" id="PRO_5029818678" evidence="2">
    <location>
        <begin position="24"/>
        <end position="473"/>
    </location>
</feature>
<sequence length="473" mass="53757">MGQNAQSKMWWFALVLLIHGSHGDAQHAAKKSLHRRLSDYPVLKRWEIPIKANVVGRRNKDLWGDSKKKRSFWEAKPQFTLHELEMENDPEKIYMDLHYSRNMLEDDSDADKSIAQYKKDTLESPPLLKTSAKKAEVKKKDGKKLLQQKVTKHKEADKKRLIALKPFLSAKHVTTSTKKKKKKRSRRSLEDEEFEEINTDDGDFSMAGFQDGLIDEREDPERVKRDSESIANFYFDQYDDDGVDGNEAETYSKNNGNDVDDDTPSQDRQKRSIVNKPKDHKLAVDNLKRSRTENIAKLFHKSVAKTHSAIDASAKRSSLSSNIVTSKAVSKTDGDSAEQRKAKALIQKAFFSSKHGHLVPKTSVRHIIPQSSTTIKKIVPNVDVKVISKNLLEQDIGAVPGLKKDENSVSRQHIAHPEKSTDSINTANVARAVAVAMEQLKRDKMWGKVFVHVRPSGELKVMVQETKKMEEET</sequence>
<feature type="compositionally biased region" description="Acidic residues" evidence="1">
    <location>
        <begin position="190"/>
        <end position="203"/>
    </location>
</feature>
<evidence type="ECO:0000256" key="1">
    <source>
        <dbReference type="SAM" id="MobiDB-lite"/>
    </source>
</evidence>
<protein>
    <submittedName>
        <fullName evidence="3">Uncharacterized protein</fullName>
    </submittedName>
</protein>
<evidence type="ECO:0000313" key="3">
    <source>
        <dbReference type="EnsemblMetazoa" id="CLYHEMP023361.1"/>
    </source>
</evidence>
<proteinExistence type="predicted"/>
<accession>A0A7M5XGW8</accession>
<dbReference type="AlphaFoldDB" id="A0A7M5XGW8"/>
<keyword evidence="4" id="KW-1185">Reference proteome</keyword>
<feature type="compositionally biased region" description="Acidic residues" evidence="1">
    <location>
        <begin position="237"/>
        <end position="247"/>
    </location>
</feature>
<feature type="region of interest" description="Disordered" evidence="1">
    <location>
        <begin position="237"/>
        <end position="278"/>
    </location>
</feature>
<dbReference type="EnsemblMetazoa" id="CLYHEMT023361.1">
    <property type="protein sequence ID" value="CLYHEMP023361.1"/>
    <property type="gene ID" value="CLYHEMG023361"/>
</dbReference>
<reference evidence="3" key="1">
    <citation type="submission" date="2021-01" db="UniProtKB">
        <authorList>
            <consortium name="EnsemblMetazoa"/>
        </authorList>
    </citation>
    <scope>IDENTIFICATION</scope>
</reference>
<feature type="compositionally biased region" description="Basic and acidic residues" evidence="1">
    <location>
        <begin position="265"/>
        <end position="278"/>
    </location>
</feature>
<feature type="signal peptide" evidence="2">
    <location>
        <begin position="1"/>
        <end position="23"/>
    </location>
</feature>
<dbReference type="RefSeq" id="XP_066912204.1">
    <property type="nucleotide sequence ID" value="XM_067056103.1"/>
</dbReference>
<evidence type="ECO:0000256" key="2">
    <source>
        <dbReference type="SAM" id="SignalP"/>
    </source>
</evidence>
<feature type="region of interest" description="Disordered" evidence="1">
    <location>
        <begin position="173"/>
        <end position="208"/>
    </location>
</feature>